<evidence type="ECO:0000313" key="2">
    <source>
        <dbReference type="EMBL" id="GFS82083.1"/>
    </source>
</evidence>
<gene>
    <name evidence="2" type="primary">pol_3779</name>
    <name evidence="2" type="ORF">NPIL_344571</name>
</gene>
<dbReference type="Pfam" id="PF17919">
    <property type="entry name" value="RT_RNaseH_2"/>
    <property type="match status" value="1"/>
</dbReference>
<dbReference type="InterPro" id="IPR041577">
    <property type="entry name" value="RT_RNaseH_2"/>
</dbReference>
<evidence type="ECO:0000259" key="1">
    <source>
        <dbReference type="Pfam" id="PF17919"/>
    </source>
</evidence>
<reference evidence="2" key="1">
    <citation type="submission" date="2020-08" db="EMBL/GenBank/DDBJ databases">
        <title>Multicomponent nature underlies the extraordinary mechanical properties of spider dragline silk.</title>
        <authorList>
            <person name="Kono N."/>
            <person name="Nakamura H."/>
            <person name="Mori M."/>
            <person name="Yoshida Y."/>
            <person name="Ohtoshi R."/>
            <person name="Malay A.D."/>
            <person name="Moran D.A.P."/>
            <person name="Tomita M."/>
            <person name="Numata K."/>
            <person name="Arakawa K."/>
        </authorList>
    </citation>
    <scope>NUCLEOTIDE SEQUENCE</scope>
</reference>
<dbReference type="Gene3D" id="3.10.20.370">
    <property type="match status" value="1"/>
</dbReference>
<feature type="domain" description="Reverse transcriptase/retrotransposon-derived protein RNase H-like" evidence="1">
    <location>
        <begin position="70"/>
        <end position="126"/>
    </location>
</feature>
<name>A0A8X6MWS0_NEPPI</name>
<organism evidence="2 3">
    <name type="scientific">Nephila pilipes</name>
    <name type="common">Giant wood spider</name>
    <name type="synonym">Nephila maculata</name>
    <dbReference type="NCBI Taxonomy" id="299642"/>
    <lineage>
        <taxon>Eukaryota</taxon>
        <taxon>Metazoa</taxon>
        <taxon>Ecdysozoa</taxon>
        <taxon>Arthropoda</taxon>
        <taxon>Chelicerata</taxon>
        <taxon>Arachnida</taxon>
        <taxon>Araneae</taxon>
        <taxon>Araneomorphae</taxon>
        <taxon>Entelegynae</taxon>
        <taxon>Araneoidea</taxon>
        <taxon>Nephilidae</taxon>
        <taxon>Nephila</taxon>
    </lineage>
</organism>
<protein>
    <submittedName>
        <fullName evidence="2">Retrovirus-related Pol polyprotein from transposon 297</fullName>
    </submittedName>
</protein>
<proteinExistence type="predicted"/>
<sequence length="154" mass="17347">MDFLSQVSQNVDLLENPTDSSKRKIIPVQVLIFDNKLETVNKLTVISEPFLVYLDDIVILGRPFEEYIIFKSLKQAFPASPVLTNPRSDKDFILETEARNEGIGAMLSQKMGNAERVITYFSKNLKVELVEISFLYVQSGRFEGSVASPVLSRG</sequence>
<dbReference type="AlphaFoldDB" id="A0A8X6MWS0"/>
<dbReference type="Proteomes" id="UP000887013">
    <property type="component" value="Unassembled WGS sequence"/>
</dbReference>
<accession>A0A8X6MWS0</accession>
<dbReference type="InterPro" id="IPR043502">
    <property type="entry name" value="DNA/RNA_pol_sf"/>
</dbReference>
<comment type="caution">
    <text evidence="2">The sequence shown here is derived from an EMBL/GenBank/DDBJ whole genome shotgun (WGS) entry which is preliminary data.</text>
</comment>
<dbReference type="EMBL" id="BMAW01003158">
    <property type="protein sequence ID" value="GFS82083.1"/>
    <property type="molecule type" value="Genomic_DNA"/>
</dbReference>
<dbReference type="OrthoDB" id="6515931at2759"/>
<keyword evidence="3" id="KW-1185">Reference proteome</keyword>
<evidence type="ECO:0000313" key="3">
    <source>
        <dbReference type="Proteomes" id="UP000887013"/>
    </source>
</evidence>
<dbReference type="GO" id="GO:0071897">
    <property type="term" value="P:DNA biosynthetic process"/>
    <property type="evidence" value="ECO:0007669"/>
    <property type="project" value="UniProtKB-ARBA"/>
</dbReference>
<dbReference type="SUPFAM" id="SSF56672">
    <property type="entry name" value="DNA/RNA polymerases"/>
    <property type="match status" value="1"/>
</dbReference>